<dbReference type="PROSITE" id="PS51900">
    <property type="entry name" value="CB"/>
    <property type="match status" value="1"/>
</dbReference>
<feature type="region of interest" description="Disordered" evidence="4">
    <location>
        <begin position="329"/>
        <end position="352"/>
    </location>
</feature>
<evidence type="ECO:0000259" key="5">
    <source>
        <dbReference type="PROSITE" id="PS51900"/>
    </source>
</evidence>
<gene>
    <name evidence="6" type="ORF">SAMN05192539_104716</name>
</gene>
<evidence type="ECO:0000313" key="7">
    <source>
        <dbReference type="Proteomes" id="UP000198866"/>
    </source>
</evidence>
<dbReference type="STRING" id="667676.SAMN05192539_104716"/>
<sequence>MTEMSNAAISRTNSLGDDPLALAALYRAGLGLKWGSQAEAAERLTSLGPKPVRRAQIQQALAVSAFPHEILALFSDVGIVHETARLLVRARNKNGIAYLASRAALIDPAGKSRTEILAHLCGTHRASGFRGTYKRDSPLALYRRYLEGVQLKTWASMREAAEVMGIAHSRIASASAVANLPNELTSVLPADCLTFEMGRAIADLVAVRGVEAIRKEAVAARKLVPQPSPQRMLARLMGIDASQFLAKVRRAPERRGRPGRIFVEIHLDALDPDSESRLETLVGCLNVEFVGRVANANSVAGFSSGIVKPRVDPRRPYLATQQQRLNRPVPLSRLSTPPHLSGSVGSNRGTAMPPVGVHDDRSALEHWLSDYQNPTTRNRYQNEVERLLLWAIIAKGKPLSSIDVTDADEYINQFAVDPQPRSVWIMKGRRSRNEPTWRPFRGPLSYESRRKALETVRKCFDDLVSYQYLAANPFETVRIGASCRTT</sequence>
<proteinExistence type="predicted"/>
<dbReference type="InterPro" id="IPR010998">
    <property type="entry name" value="Integrase_recombinase_N"/>
</dbReference>
<dbReference type="EMBL" id="FNYE01000047">
    <property type="protein sequence ID" value="SEK10212.1"/>
    <property type="molecule type" value="Genomic_DNA"/>
</dbReference>
<organism evidence="6 7">
    <name type="scientific">Paraburkholderia diazotrophica</name>
    <dbReference type="NCBI Taxonomy" id="667676"/>
    <lineage>
        <taxon>Bacteria</taxon>
        <taxon>Pseudomonadati</taxon>
        <taxon>Pseudomonadota</taxon>
        <taxon>Betaproteobacteria</taxon>
        <taxon>Burkholderiales</taxon>
        <taxon>Burkholderiaceae</taxon>
        <taxon>Paraburkholderia</taxon>
    </lineage>
</organism>
<evidence type="ECO:0000256" key="2">
    <source>
        <dbReference type="ARBA" id="ARBA00023125"/>
    </source>
</evidence>
<keyword evidence="7" id="KW-1185">Reference proteome</keyword>
<name>A0A1H7EDR1_9BURK</name>
<evidence type="ECO:0000313" key="6">
    <source>
        <dbReference type="EMBL" id="SEK10212.1"/>
    </source>
</evidence>
<protein>
    <recommendedName>
        <fullName evidence="5">Core-binding (CB) domain-containing protein</fullName>
    </recommendedName>
</protein>
<evidence type="ECO:0000256" key="1">
    <source>
        <dbReference type="ARBA" id="ARBA00022908"/>
    </source>
</evidence>
<dbReference type="Proteomes" id="UP000198866">
    <property type="component" value="Unassembled WGS sequence"/>
</dbReference>
<evidence type="ECO:0000256" key="3">
    <source>
        <dbReference type="PROSITE-ProRule" id="PRU01248"/>
    </source>
</evidence>
<dbReference type="Gene3D" id="1.10.150.130">
    <property type="match status" value="1"/>
</dbReference>
<evidence type="ECO:0000256" key="4">
    <source>
        <dbReference type="SAM" id="MobiDB-lite"/>
    </source>
</evidence>
<dbReference type="GO" id="GO:0003677">
    <property type="term" value="F:DNA binding"/>
    <property type="evidence" value="ECO:0007669"/>
    <property type="project" value="UniProtKB-UniRule"/>
</dbReference>
<dbReference type="GO" id="GO:0015074">
    <property type="term" value="P:DNA integration"/>
    <property type="evidence" value="ECO:0007669"/>
    <property type="project" value="UniProtKB-KW"/>
</dbReference>
<accession>A0A1H7EDR1</accession>
<keyword evidence="1" id="KW-0229">DNA integration</keyword>
<dbReference type="AlphaFoldDB" id="A0A1H7EDR1"/>
<reference evidence="7" key="1">
    <citation type="submission" date="2016-10" db="EMBL/GenBank/DDBJ databases">
        <authorList>
            <person name="Varghese N."/>
            <person name="Submissions S."/>
        </authorList>
    </citation>
    <scope>NUCLEOTIDE SEQUENCE [LARGE SCALE GENOMIC DNA]</scope>
    <source>
        <strain evidence="7">LMG 26031</strain>
    </source>
</reference>
<keyword evidence="2 3" id="KW-0238">DNA-binding</keyword>
<feature type="domain" description="Core-binding (CB)" evidence="5">
    <location>
        <begin position="358"/>
        <end position="464"/>
    </location>
</feature>
<dbReference type="InterPro" id="IPR044068">
    <property type="entry name" value="CB"/>
</dbReference>